<evidence type="ECO:0000313" key="2">
    <source>
        <dbReference type="Proteomes" id="UP000769157"/>
    </source>
</evidence>
<protein>
    <submittedName>
        <fullName evidence="1">Uncharacterized protein</fullName>
    </submittedName>
</protein>
<comment type="caution">
    <text evidence="1">The sequence shown here is derived from an EMBL/GenBank/DDBJ whole genome shotgun (WGS) entry which is preliminary data.</text>
</comment>
<keyword evidence="2" id="KW-1185">Reference proteome</keyword>
<name>A0A9P8PF06_9ASCO</name>
<reference evidence="1" key="2">
    <citation type="submission" date="2021-01" db="EMBL/GenBank/DDBJ databases">
        <authorList>
            <person name="Schikora-Tamarit M.A."/>
        </authorList>
    </citation>
    <scope>NUCLEOTIDE SEQUENCE</scope>
    <source>
        <strain evidence="1">CBS6075</strain>
    </source>
</reference>
<organism evidence="1 2">
    <name type="scientific">Ogataea philodendri</name>
    <dbReference type="NCBI Taxonomy" id="1378263"/>
    <lineage>
        <taxon>Eukaryota</taxon>
        <taxon>Fungi</taxon>
        <taxon>Dikarya</taxon>
        <taxon>Ascomycota</taxon>
        <taxon>Saccharomycotina</taxon>
        <taxon>Pichiomycetes</taxon>
        <taxon>Pichiales</taxon>
        <taxon>Pichiaceae</taxon>
        <taxon>Ogataea</taxon>
    </lineage>
</organism>
<accession>A0A9P8PF06</accession>
<sequence length="308" mass="34940">MGQEETWSIWKHAEFLHGCLLDDRASQVQVVINCSWQVFQNSRIDLLSQRTDVLVQVELNVFSQQVSTRCMSERLGEVSDSVDICLSKLQLVNLKRKIFQNERLGGHQCNRVGSADNRRQDLTDCFGDCELKQTSEESRKRLVHLEVPIVVAEQQPTIFAAATVEERSVAVGRPEEVPTQTGPYQEVKHLPGYGKRSSDHPETFSPTCSTFNELQTTSTSNFRFNFNPATSYSSFNVCSIPTNHGLGYSNTLDDFVWSNTLQTNGMTISNFLWSNASINNPLKDKYLCWIGLFLVNVNLPSQEPRFFK</sequence>
<dbReference type="GeneID" id="70233174"/>
<dbReference type="AlphaFoldDB" id="A0A9P8PF06"/>
<dbReference type="EMBL" id="JAEUBE010000087">
    <property type="protein sequence ID" value="KAH3670691.1"/>
    <property type="molecule type" value="Genomic_DNA"/>
</dbReference>
<evidence type="ECO:0000313" key="1">
    <source>
        <dbReference type="EMBL" id="KAH3670691.1"/>
    </source>
</evidence>
<dbReference type="RefSeq" id="XP_046064116.1">
    <property type="nucleotide sequence ID" value="XM_046201943.1"/>
</dbReference>
<dbReference type="Proteomes" id="UP000769157">
    <property type="component" value="Unassembled WGS sequence"/>
</dbReference>
<gene>
    <name evidence="1" type="ORF">OGAPHI_001206</name>
</gene>
<reference evidence="1" key="1">
    <citation type="journal article" date="2021" name="Open Biol.">
        <title>Shared evolutionary footprints suggest mitochondrial oxidative damage underlies multiple complex I losses in fungi.</title>
        <authorList>
            <person name="Schikora-Tamarit M.A."/>
            <person name="Marcet-Houben M."/>
            <person name="Nosek J."/>
            <person name="Gabaldon T."/>
        </authorList>
    </citation>
    <scope>NUCLEOTIDE SEQUENCE</scope>
    <source>
        <strain evidence="1">CBS6075</strain>
    </source>
</reference>
<proteinExistence type="predicted"/>